<name>A0A3M7TAH7_BRAPC</name>
<dbReference type="AlphaFoldDB" id="A0A3M7TAH7"/>
<protein>
    <submittedName>
        <fullName evidence="1">Uncharacterized protein</fullName>
    </submittedName>
</protein>
<proteinExistence type="predicted"/>
<sequence length="236" mass="27765">MSASPLSTRIERDILLSNFSRKRLHPNKKRILEEKIFKKIFFIYDRNSIVNAALKLKIFTFNVGQDSKYNFDASGNWTISTNYCYTCKLILYCLRIGSTKLSYYYYYLPYYLGSQLKKISCQKEIDLVLNIEMDFSFLIPIKSVNKKSSQKSILFFFGFTFYIFSSYPPKRKRLHFEFIRHLKATSFTYSTDSSRGFYYLSGYLTRFGPRMFPPMLKVLSTEAVKFSHGLSVADFS</sequence>
<dbReference type="EMBL" id="REGN01000045">
    <property type="protein sequence ID" value="RNA44898.1"/>
    <property type="molecule type" value="Genomic_DNA"/>
</dbReference>
<organism evidence="1 2">
    <name type="scientific">Brachionus plicatilis</name>
    <name type="common">Marine rotifer</name>
    <name type="synonym">Brachionus muelleri</name>
    <dbReference type="NCBI Taxonomy" id="10195"/>
    <lineage>
        <taxon>Eukaryota</taxon>
        <taxon>Metazoa</taxon>
        <taxon>Spiralia</taxon>
        <taxon>Gnathifera</taxon>
        <taxon>Rotifera</taxon>
        <taxon>Eurotatoria</taxon>
        <taxon>Monogononta</taxon>
        <taxon>Pseudotrocha</taxon>
        <taxon>Ploima</taxon>
        <taxon>Brachionidae</taxon>
        <taxon>Brachionus</taxon>
    </lineage>
</organism>
<dbReference type="Proteomes" id="UP000276133">
    <property type="component" value="Unassembled WGS sequence"/>
</dbReference>
<keyword evidence="2" id="KW-1185">Reference proteome</keyword>
<comment type="caution">
    <text evidence="1">The sequence shown here is derived from an EMBL/GenBank/DDBJ whole genome shotgun (WGS) entry which is preliminary data.</text>
</comment>
<gene>
    <name evidence="1" type="ORF">BpHYR1_010513</name>
</gene>
<evidence type="ECO:0000313" key="1">
    <source>
        <dbReference type="EMBL" id="RNA44898.1"/>
    </source>
</evidence>
<evidence type="ECO:0000313" key="2">
    <source>
        <dbReference type="Proteomes" id="UP000276133"/>
    </source>
</evidence>
<reference evidence="1 2" key="1">
    <citation type="journal article" date="2018" name="Sci. Rep.">
        <title>Genomic signatures of local adaptation to the degree of environmental predictability in rotifers.</title>
        <authorList>
            <person name="Franch-Gras L."/>
            <person name="Hahn C."/>
            <person name="Garcia-Roger E.M."/>
            <person name="Carmona M.J."/>
            <person name="Serra M."/>
            <person name="Gomez A."/>
        </authorList>
    </citation>
    <scope>NUCLEOTIDE SEQUENCE [LARGE SCALE GENOMIC DNA]</scope>
    <source>
        <strain evidence="1">HYR1</strain>
    </source>
</reference>
<accession>A0A3M7TAH7</accession>